<name>A0A438LXF9_9ACTN</name>
<dbReference type="Proteomes" id="UP000284824">
    <property type="component" value="Unassembled WGS sequence"/>
</dbReference>
<dbReference type="EMBL" id="SAUN01000001">
    <property type="protein sequence ID" value="RVX38189.1"/>
    <property type="molecule type" value="Genomic_DNA"/>
</dbReference>
<gene>
    <name evidence="3" type="ORF">EDD27_0482</name>
</gene>
<keyword evidence="2" id="KW-1133">Transmembrane helix</keyword>
<evidence type="ECO:0000256" key="2">
    <source>
        <dbReference type="SAM" id="Phobius"/>
    </source>
</evidence>
<dbReference type="RefSeq" id="WP_241563823.1">
    <property type="nucleotide sequence ID" value="NZ_SAUN01000001.1"/>
</dbReference>
<comment type="caution">
    <text evidence="3">The sequence shown here is derived from an EMBL/GenBank/DDBJ whole genome shotgun (WGS) entry which is preliminary data.</text>
</comment>
<evidence type="ECO:0000313" key="3">
    <source>
        <dbReference type="EMBL" id="RVX38189.1"/>
    </source>
</evidence>
<feature type="compositionally biased region" description="Low complexity" evidence="1">
    <location>
        <begin position="66"/>
        <end position="88"/>
    </location>
</feature>
<evidence type="ECO:0000313" key="4">
    <source>
        <dbReference type="Proteomes" id="UP000284824"/>
    </source>
</evidence>
<protein>
    <submittedName>
        <fullName evidence="3">Uncharacterized protein</fullName>
    </submittedName>
</protein>
<feature type="compositionally biased region" description="Low complexity" evidence="1">
    <location>
        <begin position="33"/>
        <end position="59"/>
    </location>
</feature>
<reference evidence="3 4" key="1">
    <citation type="submission" date="2019-01" db="EMBL/GenBank/DDBJ databases">
        <title>Sequencing the genomes of 1000 actinobacteria strains.</title>
        <authorList>
            <person name="Klenk H.-P."/>
        </authorList>
    </citation>
    <scope>NUCLEOTIDE SEQUENCE [LARGE SCALE GENOMIC DNA]</scope>
    <source>
        <strain evidence="3 4">DSM 43925</strain>
    </source>
</reference>
<organism evidence="3 4">
    <name type="scientific">Nonomuraea polychroma</name>
    <dbReference type="NCBI Taxonomy" id="46176"/>
    <lineage>
        <taxon>Bacteria</taxon>
        <taxon>Bacillati</taxon>
        <taxon>Actinomycetota</taxon>
        <taxon>Actinomycetes</taxon>
        <taxon>Streptosporangiales</taxon>
        <taxon>Streptosporangiaceae</taxon>
        <taxon>Nonomuraea</taxon>
    </lineage>
</organism>
<feature type="region of interest" description="Disordered" evidence="1">
    <location>
        <begin position="1"/>
        <end position="94"/>
    </location>
</feature>
<accession>A0A438LXF9</accession>
<sequence length="279" mass="28680">MSDNSQPPSYGPPPGHDPYHGQPQPPQPGYGPQPGTQPGYGPQPGSQPGYGPQPGSQPGWGPPPQYGTTPQYGQPPQYGQYGPEGQQPQFPPHINSKAIKPSLWWLAAAWGVAVVCGIVGVVIFVGGVLGSVTDAAPTKTFSPGESITVTVDPADKPAVYVATNTRINYECEISGGSGQARLAETSGSQSLTVGSVTWEQILVINAPSKGDYQLTCTNQETANVKYGVGKPVTSAAGGIVGGTVALFLIPGAGILLAIVATVVVLMRRSSARKRLAVGG</sequence>
<evidence type="ECO:0000256" key="1">
    <source>
        <dbReference type="SAM" id="MobiDB-lite"/>
    </source>
</evidence>
<dbReference type="AlphaFoldDB" id="A0A438LXF9"/>
<feature type="transmembrane region" description="Helical" evidence="2">
    <location>
        <begin position="239"/>
        <end position="265"/>
    </location>
</feature>
<proteinExistence type="predicted"/>
<feature type="transmembrane region" description="Helical" evidence="2">
    <location>
        <begin position="103"/>
        <end position="129"/>
    </location>
</feature>
<keyword evidence="4" id="KW-1185">Reference proteome</keyword>
<keyword evidence="2" id="KW-0472">Membrane</keyword>
<keyword evidence="2" id="KW-0812">Transmembrane</keyword>